<reference evidence="3" key="1">
    <citation type="submission" date="2023-07" db="EMBL/GenBank/DDBJ databases">
        <title>draft genome sequence of fig (Ficus carica).</title>
        <authorList>
            <person name="Takahashi T."/>
            <person name="Nishimura K."/>
        </authorList>
    </citation>
    <scope>NUCLEOTIDE SEQUENCE</scope>
</reference>
<dbReference type="AlphaFoldDB" id="A0AA88E5F3"/>
<protein>
    <submittedName>
        <fullName evidence="3">Uncharacterized protein</fullName>
    </submittedName>
</protein>
<dbReference type="EMBL" id="BTGU01000615">
    <property type="protein sequence ID" value="GMN68447.1"/>
    <property type="molecule type" value="Genomic_DNA"/>
</dbReference>
<keyword evidence="1" id="KW-1133">Transmembrane helix</keyword>
<evidence type="ECO:0000313" key="4">
    <source>
        <dbReference type="Proteomes" id="UP001187192"/>
    </source>
</evidence>
<evidence type="ECO:0000313" key="2">
    <source>
        <dbReference type="EMBL" id="GMN68435.1"/>
    </source>
</evidence>
<dbReference type="Proteomes" id="UP001187192">
    <property type="component" value="Unassembled WGS sequence"/>
</dbReference>
<accession>A0AA88E5F3</accession>
<keyword evidence="1" id="KW-0812">Transmembrane</keyword>
<keyword evidence="4" id="KW-1185">Reference proteome</keyword>
<feature type="transmembrane region" description="Helical" evidence="1">
    <location>
        <begin position="16"/>
        <end position="37"/>
    </location>
</feature>
<dbReference type="EMBL" id="BTGU01000613">
    <property type="protein sequence ID" value="GMN68435.1"/>
    <property type="molecule type" value="Genomic_DNA"/>
</dbReference>
<evidence type="ECO:0000256" key="1">
    <source>
        <dbReference type="SAM" id="Phobius"/>
    </source>
</evidence>
<keyword evidence="1" id="KW-0472">Membrane</keyword>
<proteinExistence type="predicted"/>
<organism evidence="3 4">
    <name type="scientific">Ficus carica</name>
    <name type="common">Common fig</name>
    <dbReference type="NCBI Taxonomy" id="3494"/>
    <lineage>
        <taxon>Eukaryota</taxon>
        <taxon>Viridiplantae</taxon>
        <taxon>Streptophyta</taxon>
        <taxon>Embryophyta</taxon>
        <taxon>Tracheophyta</taxon>
        <taxon>Spermatophyta</taxon>
        <taxon>Magnoliopsida</taxon>
        <taxon>eudicotyledons</taxon>
        <taxon>Gunneridae</taxon>
        <taxon>Pentapetalae</taxon>
        <taxon>rosids</taxon>
        <taxon>fabids</taxon>
        <taxon>Rosales</taxon>
        <taxon>Moraceae</taxon>
        <taxon>Ficeae</taxon>
        <taxon>Ficus</taxon>
    </lineage>
</organism>
<comment type="caution">
    <text evidence="3">The sequence shown here is derived from an EMBL/GenBank/DDBJ whole genome shotgun (WGS) entry which is preliminary data.</text>
</comment>
<sequence>MDSSNSSRRFLSGIEVMLSFLLIIIIMTLVSNCISFFRTRRLPGVLPHCDTPYEHKLDVESGLDEATLGAFPKLLYSKANTTLTSDGKKYYSSAL</sequence>
<name>A0AA88E5F3_FICCA</name>
<gene>
    <name evidence="2" type="ORF">TIFTF001_037488</name>
    <name evidence="3" type="ORF">TIFTF001_037500</name>
</gene>
<evidence type="ECO:0000313" key="3">
    <source>
        <dbReference type="EMBL" id="GMN68447.1"/>
    </source>
</evidence>